<dbReference type="Pfam" id="PF00395">
    <property type="entry name" value="SLH"/>
    <property type="match status" value="3"/>
</dbReference>
<dbReference type="RefSeq" id="WP_377494110.1">
    <property type="nucleotide sequence ID" value="NZ_JBHMDO010000022.1"/>
</dbReference>
<feature type="compositionally biased region" description="Low complexity" evidence="1">
    <location>
        <begin position="212"/>
        <end position="227"/>
    </location>
</feature>
<evidence type="ECO:0000259" key="2">
    <source>
        <dbReference type="PROSITE" id="PS51272"/>
    </source>
</evidence>
<dbReference type="PANTHER" id="PTHR43308">
    <property type="entry name" value="OUTER MEMBRANE PROTEIN ALPHA-RELATED"/>
    <property type="match status" value="1"/>
</dbReference>
<feature type="domain" description="SLH" evidence="2">
    <location>
        <begin position="78"/>
        <end position="141"/>
    </location>
</feature>
<dbReference type="EMBL" id="JBHMDO010000022">
    <property type="protein sequence ID" value="MFB9326628.1"/>
    <property type="molecule type" value="Genomic_DNA"/>
</dbReference>
<reference evidence="3 4" key="1">
    <citation type="submission" date="2024-09" db="EMBL/GenBank/DDBJ databases">
        <authorList>
            <person name="Sun Q."/>
            <person name="Mori K."/>
        </authorList>
    </citation>
    <scope>NUCLEOTIDE SEQUENCE [LARGE SCALE GENOMIC DNA]</scope>
    <source>
        <strain evidence="3 4">TISTR 2452</strain>
    </source>
</reference>
<dbReference type="InterPro" id="IPR051465">
    <property type="entry name" value="Cell_Envelope_Struct_Comp"/>
</dbReference>
<accession>A0ABV5KQZ5</accession>
<dbReference type="Proteomes" id="UP001589747">
    <property type="component" value="Unassembled WGS sequence"/>
</dbReference>
<evidence type="ECO:0000313" key="3">
    <source>
        <dbReference type="EMBL" id="MFB9326628.1"/>
    </source>
</evidence>
<evidence type="ECO:0000256" key="1">
    <source>
        <dbReference type="SAM" id="MobiDB-lite"/>
    </source>
</evidence>
<proteinExistence type="predicted"/>
<name>A0ABV5KQZ5_9BACL</name>
<dbReference type="PROSITE" id="PS51272">
    <property type="entry name" value="SLH"/>
    <property type="match status" value="3"/>
</dbReference>
<dbReference type="InterPro" id="IPR001119">
    <property type="entry name" value="SLH_dom"/>
</dbReference>
<feature type="region of interest" description="Disordered" evidence="1">
    <location>
        <begin position="197"/>
        <end position="263"/>
    </location>
</feature>
<organism evidence="3 4">
    <name type="scientific">Paenibacillus aurantiacus</name>
    <dbReference type="NCBI Taxonomy" id="1936118"/>
    <lineage>
        <taxon>Bacteria</taxon>
        <taxon>Bacillati</taxon>
        <taxon>Bacillota</taxon>
        <taxon>Bacilli</taxon>
        <taxon>Bacillales</taxon>
        <taxon>Paenibacillaceae</taxon>
        <taxon>Paenibacillus</taxon>
    </lineage>
</organism>
<feature type="compositionally biased region" description="Gly residues" evidence="1">
    <location>
        <begin position="228"/>
        <end position="258"/>
    </location>
</feature>
<protein>
    <submittedName>
        <fullName evidence="3">S-layer homology domain-containing protein</fullName>
    </submittedName>
</protein>
<gene>
    <name evidence="3" type="ORF">ACFFSY_11955</name>
</gene>
<evidence type="ECO:0000313" key="4">
    <source>
        <dbReference type="Proteomes" id="UP001589747"/>
    </source>
</evidence>
<comment type="caution">
    <text evidence="3">The sequence shown here is derived from an EMBL/GenBank/DDBJ whole genome shotgun (WGS) entry which is preliminary data.</text>
</comment>
<keyword evidence="4" id="KW-1185">Reference proteome</keyword>
<feature type="domain" description="SLH" evidence="2">
    <location>
        <begin position="19"/>
        <end position="77"/>
    </location>
</feature>
<sequence>MAGLLLIPSGIGYGAAAQPGTEGSIDTKTHWAASILDKWSKSGWLKGDANGDLKPNRTITRAEVAALVNASFGFREKAGVSFKDVNPGLWYADAIAIAVKVGYMEGATDGRFRPNEPITRQEFAVLVAKLLKLEPADPPAAYTDALNAPVWSKGAIGAVVKSGLMVGKSASSFGVDSFTTRAETVVILERALAKRSTAAVDGKEEKTSTPDNQTGTSSTVGGTPSSSTGGGAPSGSGGGAGGGNPGGGGGNGNGGGQTSGPADVLFDNHVTVLGGTKVTLKKAPEYGTSVWFAPANTSTFTEGPSMTALKGNGVATRLAAPSSAGSYRLYVVSGNSVSAPSQKLLTVDNQPNVEGKITDKDGNAIQSGQVVIQNEYSTDQQFEANVNNGSFKLYLPDGEYKTIKLKTGNGDKQLFNEFIVSNGKLKYHETLTLQAYSESEFNVTGEILFDRAENMLAGDGVVVVKKYGQNETFLATVKDGQFHMFLPPGLYQVNRFDSGQSYHEEQQPFSVPANVEKQTPLQLQVLYHSPNISGKVLQADDKPVSDGFLGIKSTGLGSYKIEWTHLDSQGQFELYLPDGPYEILDYDNGSSTQLVRQRFMVKNGTVEAGSTTVHLPAVNFNATVKQNDRVVNDGKILVDDGHNQPFAISLEAALMPGQYNVLAYSNDYGIYTMNKSFNIAATGTTSIDLTVPTANVIGTVVSSNQVDSANALLYVYSFDAPDIRLTIPILDGKFEASLPDGQYTFEYISNSGNVLKKNILVRSWKADLYHLTFSVPDPNVTGTITGGDMAQLVQALTIKSETVPSVSYNVNIENGRFSLHLPDGNYVVTEYKNHFYQSVPIHETFSVQGGAALSISIPEGAINGTLKKDGSNLPITGVDITFVDLTSKLSYIVPVIDGKFTIALPGGQFQVLGYQEWNSGKFTTLSGIYTIAGGDTPGETINVIEHASNLEGVLQSADIWYGIVMLEVQDMKSGATYNVQVRNNAFRAYLPDGTYNILGYTDNSTQKYEPIARIIDVPSDSPITILMSKVQEGTIKSTNSSLAGQGELTIVPNGGDGAKPVVIPVRTDGTFLFRLSPGEYTINQFRIHAPDETLSIAKTFTISAEGQLTEPLNVVIPSQVSGLVTIDGASLANGTLTVQANGATEKIVLQVKDGAFQARLNDGAYKAIEYTDAANARSGPISLDFTIDKGVLSLLTIQISTL</sequence>
<feature type="domain" description="SLH" evidence="2">
    <location>
        <begin position="142"/>
        <end position="202"/>
    </location>
</feature>
<dbReference type="PANTHER" id="PTHR43308:SF5">
    <property type="entry name" value="S-LAYER PROTEIN _ PEPTIDOGLYCAN ENDO-BETA-N-ACETYLGLUCOSAMINIDASE"/>
    <property type="match status" value="1"/>
</dbReference>